<proteinExistence type="predicted"/>
<protein>
    <submittedName>
        <fullName evidence="1">Uncharacterized protein</fullName>
    </submittedName>
</protein>
<dbReference type="Proteomes" id="UP001054945">
    <property type="component" value="Unassembled WGS sequence"/>
</dbReference>
<dbReference type="AlphaFoldDB" id="A0AAV4Y383"/>
<evidence type="ECO:0000313" key="1">
    <source>
        <dbReference type="EMBL" id="GIZ01354.1"/>
    </source>
</evidence>
<name>A0AAV4Y383_CAEEX</name>
<evidence type="ECO:0000313" key="2">
    <source>
        <dbReference type="Proteomes" id="UP001054945"/>
    </source>
</evidence>
<reference evidence="1 2" key="1">
    <citation type="submission" date="2021-06" db="EMBL/GenBank/DDBJ databases">
        <title>Caerostris extrusa draft genome.</title>
        <authorList>
            <person name="Kono N."/>
            <person name="Arakawa K."/>
        </authorList>
    </citation>
    <scope>NUCLEOTIDE SEQUENCE [LARGE SCALE GENOMIC DNA]</scope>
</reference>
<gene>
    <name evidence="1" type="ORF">CEXT_137771</name>
</gene>
<sequence length="92" mass="11091">MPFQEISLHTRAKSLGSVAYSVLEYTEERVSPIHELQLRGWKKAAFDEHEVKERHKIEYFALEKEEMSDREGINIRLLREMYSQRLSRYVLY</sequence>
<comment type="caution">
    <text evidence="1">The sequence shown here is derived from an EMBL/GenBank/DDBJ whole genome shotgun (WGS) entry which is preliminary data.</text>
</comment>
<accession>A0AAV4Y383</accession>
<organism evidence="1 2">
    <name type="scientific">Caerostris extrusa</name>
    <name type="common">Bark spider</name>
    <name type="synonym">Caerostris bankana</name>
    <dbReference type="NCBI Taxonomy" id="172846"/>
    <lineage>
        <taxon>Eukaryota</taxon>
        <taxon>Metazoa</taxon>
        <taxon>Ecdysozoa</taxon>
        <taxon>Arthropoda</taxon>
        <taxon>Chelicerata</taxon>
        <taxon>Arachnida</taxon>
        <taxon>Araneae</taxon>
        <taxon>Araneomorphae</taxon>
        <taxon>Entelegynae</taxon>
        <taxon>Araneoidea</taxon>
        <taxon>Araneidae</taxon>
        <taxon>Caerostris</taxon>
    </lineage>
</organism>
<keyword evidence="2" id="KW-1185">Reference proteome</keyword>
<dbReference type="EMBL" id="BPLR01001288">
    <property type="protein sequence ID" value="GIZ01354.1"/>
    <property type="molecule type" value="Genomic_DNA"/>
</dbReference>